<accession>X1BKQ9</accession>
<proteinExistence type="predicted"/>
<organism evidence="1">
    <name type="scientific">marine sediment metagenome</name>
    <dbReference type="NCBI Taxonomy" id="412755"/>
    <lineage>
        <taxon>unclassified sequences</taxon>
        <taxon>metagenomes</taxon>
        <taxon>ecological metagenomes</taxon>
    </lineage>
</organism>
<name>X1BKQ9_9ZZZZ</name>
<reference evidence="1" key="1">
    <citation type="journal article" date="2014" name="Front. Microbiol.">
        <title>High frequency of phylogenetically diverse reductive dehalogenase-homologous genes in deep subseafloor sedimentary metagenomes.</title>
        <authorList>
            <person name="Kawai M."/>
            <person name="Futagami T."/>
            <person name="Toyoda A."/>
            <person name="Takaki Y."/>
            <person name="Nishi S."/>
            <person name="Hori S."/>
            <person name="Arai W."/>
            <person name="Tsubouchi T."/>
            <person name="Morono Y."/>
            <person name="Uchiyama I."/>
            <person name="Ito T."/>
            <person name="Fujiyama A."/>
            <person name="Inagaki F."/>
            <person name="Takami H."/>
        </authorList>
    </citation>
    <scope>NUCLEOTIDE SEQUENCE</scope>
    <source>
        <strain evidence="1">Expedition CK06-06</strain>
    </source>
</reference>
<gene>
    <name evidence="1" type="ORF">S01H4_48964</name>
</gene>
<evidence type="ECO:0000313" key="1">
    <source>
        <dbReference type="EMBL" id="GAG95610.1"/>
    </source>
</evidence>
<dbReference type="AlphaFoldDB" id="X1BKQ9"/>
<comment type="caution">
    <text evidence="1">The sequence shown here is derived from an EMBL/GenBank/DDBJ whole genome shotgun (WGS) entry which is preliminary data.</text>
</comment>
<protein>
    <submittedName>
        <fullName evidence="1">Uncharacterized protein</fullName>
    </submittedName>
</protein>
<sequence>MVKITRIERKDEYIKVYTDLGDNYAWTFNLADIKDNADLKAKMEWALKSHNSLTAKKTENSTKFNNIKTLEDTDIEDA</sequence>
<dbReference type="EMBL" id="BART01027647">
    <property type="protein sequence ID" value="GAG95610.1"/>
    <property type="molecule type" value="Genomic_DNA"/>
</dbReference>